<dbReference type="STRING" id="33922.SAMN02745179_00264"/>
<keyword evidence="1" id="KW-0226">DNA condensation</keyword>
<evidence type="ECO:0000256" key="1">
    <source>
        <dbReference type="ARBA" id="ARBA00023067"/>
    </source>
</evidence>
<dbReference type="OrthoDB" id="399230at2"/>
<evidence type="ECO:0000313" key="4">
    <source>
        <dbReference type="EMBL" id="PAF54622.1"/>
    </source>
</evidence>
<accession>A0A1W1WXN0</accession>
<evidence type="ECO:0000256" key="2">
    <source>
        <dbReference type="ARBA" id="ARBA00023125"/>
    </source>
</evidence>
<dbReference type="Gene3D" id="4.10.520.10">
    <property type="entry name" value="IHF-like DNA-binding proteins"/>
    <property type="match status" value="1"/>
</dbReference>
<dbReference type="PANTHER" id="PTHR33175:SF3">
    <property type="entry name" value="DNA-BINDING PROTEIN HU-BETA"/>
    <property type="match status" value="1"/>
</dbReference>
<dbReference type="EMBL" id="NQMN01000002">
    <property type="protein sequence ID" value="PAF54622.1"/>
    <property type="molecule type" value="Genomic_DNA"/>
</dbReference>
<dbReference type="SMART" id="SM00411">
    <property type="entry name" value="BHL"/>
    <property type="match status" value="1"/>
</dbReference>
<dbReference type="GO" id="GO:0030527">
    <property type="term" value="F:structural constituent of chromatin"/>
    <property type="evidence" value="ECO:0007669"/>
    <property type="project" value="InterPro"/>
</dbReference>
<name>A0A1W1WXN0_9BACT</name>
<reference evidence="6 7" key="2">
    <citation type="submission" date="2017-08" db="EMBL/GenBank/DDBJ databases">
        <authorList>
            <person name="Alvarez-Ponce D."/>
            <person name="Weitzman C.L."/>
            <person name="Tillett R.L."/>
            <person name="Sandmeier F.C."/>
            <person name="Tracy C.R."/>
        </authorList>
    </citation>
    <scope>NUCLEOTIDE SEQUENCE [LARGE SCALE GENOMIC DNA]</scope>
    <source>
        <strain evidence="6">723</strain>
        <strain evidence="4 7">PS6</strain>
    </source>
</reference>
<dbReference type="EMBL" id="NQNY01000014">
    <property type="protein sequence ID" value="PAK21075.1"/>
    <property type="molecule type" value="Genomic_DNA"/>
</dbReference>
<dbReference type="CDD" id="cd00591">
    <property type="entry name" value="HU_IHF"/>
    <property type="match status" value="1"/>
</dbReference>
<dbReference type="InterPro" id="IPR000119">
    <property type="entry name" value="Hist_DNA-bd"/>
</dbReference>
<dbReference type="RefSeq" id="WP_084232046.1">
    <property type="nucleotide sequence ID" value="NZ_CP166874.1"/>
</dbReference>
<evidence type="ECO:0000313" key="5">
    <source>
        <dbReference type="EMBL" id="PAK21075.1"/>
    </source>
</evidence>
<keyword evidence="7" id="KW-1185">Reference proteome</keyword>
<dbReference type="SUPFAM" id="SSF47729">
    <property type="entry name" value="IHF-like DNA-binding proteins"/>
    <property type="match status" value="1"/>
</dbReference>
<dbReference type="GO" id="GO:0005829">
    <property type="term" value="C:cytosol"/>
    <property type="evidence" value="ECO:0007669"/>
    <property type="project" value="TreeGrafter"/>
</dbReference>
<evidence type="ECO:0000313" key="7">
    <source>
        <dbReference type="Proteomes" id="UP000217033"/>
    </source>
</evidence>
<sequence length="91" mass="10130">MTKKELIEKITSHSGLDKGTVNQVLESAWFIIREGLIQEEKIPLGPLGSVSVKVRAEKTSHHPITKEVISVAAKRVVKFSPSKHIKEVVDF</sequence>
<evidence type="ECO:0000256" key="3">
    <source>
        <dbReference type="RuleBase" id="RU003939"/>
    </source>
</evidence>
<dbReference type="Proteomes" id="UP000216943">
    <property type="component" value="Unassembled WGS sequence"/>
</dbReference>
<reference evidence="5" key="1">
    <citation type="submission" date="2017-08" db="EMBL/GenBank/DDBJ databases">
        <authorList>
            <person name="de Groot N.N."/>
        </authorList>
    </citation>
    <scope>NUCLEOTIDE SEQUENCE [LARGE SCALE GENOMIC DNA]</scope>
    <source>
        <strain evidence="5">723</strain>
    </source>
</reference>
<dbReference type="InterPro" id="IPR010992">
    <property type="entry name" value="IHF-like_DNA-bd_dom_sf"/>
</dbReference>
<dbReference type="AlphaFoldDB" id="A0A1W1WXN0"/>
<organism evidence="5 6">
    <name type="scientific">Mycoplasmopsis agassizii</name>
    <dbReference type="NCBI Taxonomy" id="33922"/>
    <lineage>
        <taxon>Bacteria</taxon>
        <taxon>Bacillati</taxon>
        <taxon>Mycoplasmatota</taxon>
        <taxon>Mycoplasmoidales</taxon>
        <taxon>Metamycoplasmataceae</taxon>
        <taxon>Mycoplasmopsis</taxon>
    </lineage>
</organism>
<dbReference type="Proteomes" id="UP000217033">
    <property type="component" value="Unassembled WGS sequence"/>
</dbReference>
<gene>
    <name evidence="4" type="ORF">CJF60_02690</name>
    <name evidence="5" type="ORF">CJJ23_04065</name>
</gene>
<evidence type="ECO:0000313" key="6">
    <source>
        <dbReference type="Proteomes" id="UP000216943"/>
    </source>
</evidence>
<protein>
    <submittedName>
        <fullName evidence="5">HU family DNA-binding protein</fullName>
    </submittedName>
</protein>
<dbReference type="PANTHER" id="PTHR33175">
    <property type="entry name" value="DNA-BINDING PROTEIN HU"/>
    <property type="match status" value="1"/>
</dbReference>
<dbReference type="GO" id="GO:0030261">
    <property type="term" value="P:chromosome condensation"/>
    <property type="evidence" value="ECO:0007669"/>
    <property type="project" value="UniProtKB-KW"/>
</dbReference>
<comment type="similarity">
    <text evidence="3">Belongs to the bacterial histone-like protein family.</text>
</comment>
<dbReference type="GO" id="GO:0003677">
    <property type="term" value="F:DNA binding"/>
    <property type="evidence" value="ECO:0007669"/>
    <property type="project" value="UniProtKB-KW"/>
</dbReference>
<dbReference type="Pfam" id="PF00216">
    <property type="entry name" value="Bac_DNA_binding"/>
    <property type="match status" value="1"/>
</dbReference>
<keyword evidence="2 5" id="KW-0238">DNA-binding</keyword>
<comment type="caution">
    <text evidence="5">The sequence shown here is derived from an EMBL/GenBank/DDBJ whole genome shotgun (WGS) entry which is preliminary data.</text>
</comment>
<proteinExistence type="inferred from homology"/>